<dbReference type="InParanoid" id="D8LSU5"/>
<dbReference type="OrthoDB" id="203682at2759"/>
<sequence>MMSFEAGDFPSDVGDAAGSSAVPAVLADDNPELRETMKREVLSIAATSNRGQVATQEEKDAAMDLIFQLESLNPTPDATNVNTIGGAWELVYTDTQPFRCSPFFMALGEVFGEKKGQAETLFSLHRAATSNGEIGRVRQTISESMLVSEIDLKVGLLPGLPMALKGTVVTKARLNPVSTLRGSVPEAKLSTYYLDEDMRISRMSDDHVFVFVRAP</sequence>
<accession>D8LSU5</accession>
<evidence type="ECO:0000256" key="1">
    <source>
        <dbReference type="ARBA" id="ARBA00004474"/>
    </source>
</evidence>
<evidence type="ECO:0000256" key="2">
    <source>
        <dbReference type="ARBA" id="ARBA00022640"/>
    </source>
</evidence>
<organism evidence="4 5">
    <name type="scientific">Ectocarpus siliculosus</name>
    <name type="common">Brown alga</name>
    <name type="synonym">Conferva siliculosa</name>
    <dbReference type="NCBI Taxonomy" id="2880"/>
    <lineage>
        <taxon>Eukaryota</taxon>
        <taxon>Sar</taxon>
        <taxon>Stramenopiles</taxon>
        <taxon>Ochrophyta</taxon>
        <taxon>PX clade</taxon>
        <taxon>Phaeophyceae</taxon>
        <taxon>Ectocarpales</taxon>
        <taxon>Ectocarpaceae</taxon>
        <taxon>Ectocarpus</taxon>
    </lineage>
</organism>
<dbReference type="EMBL" id="FN649760">
    <property type="protein sequence ID" value="CBN77872.1"/>
    <property type="molecule type" value="Genomic_DNA"/>
</dbReference>
<name>D8LSU5_ECTSI</name>
<keyword evidence="5" id="KW-1185">Reference proteome</keyword>
<keyword evidence="2" id="KW-0934">Plastid</keyword>
<evidence type="ECO:0000313" key="5">
    <source>
        <dbReference type="Proteomes" id="UP000002630"/>
    </source>
</evidence>
<evidence type="ECO:0000259" key="3">
    <source>
        <dbReference type="Pfam" id="PF04755"/>
    </source>
</evidence>
<dbReference type="InterPro" id="IPR039633">
    <property type="entry name" value="PAP"/>
</dbReference>
<gene>
    <name evidence="4" type="ORF">Esi_0077_0002</name>
</gene>
<protein>
    <recommendedName>
        <fullName evidence="3">Plastid lipid-associated protein/fibrillin conserved domain-containing protein</fullName>
    </recommendedName>
</protein>
<dbReference type="Proteomes" id="UP000002630">
    <property type="component" value="Unassembled WGS sequence"/>
</dbReference>
<evidence type="ECO:0000313" key="4">
    <source>
        <dbReference type="EMBL" id="CBN77872.1"/>
    </source>
</evidence>
<comment type="subcellular location">
    <subcellularLocation>
        <location evidence="1">Plastid</location>
    </subcellularLocation>
</comment>
<feature type="domain" description="Plastid lipid-associated protein/fibrillin conserved" evidence="3">
    <location>
        <begin position="36"/>
        <end position="98"/>
    </location>
</feature>
<dbReference type="AlphaFoldDB" id="D8LSU5"/>
<dbReference type="PANTHER" id="PTHR31906">
    <property type="entry name" value="PLASTID-LIPID-ASSOCIATED PROTEIN 4, CHLOROPLASTIC-RELATED"/>
    <property type="match status" value="1"/>
</dbReference>
<reference evidence="4 5" key="1">
    <citation type="journal article" date="2010" name="Nature">
        <title>The Ectocarpus genome and the independent evolution of multicellularity in brown algae.</title>
        <authorList>
            <person name="Cock J.M."/>
            <person name="Sterck L."/>
            <person name="Rouze P."/>
            <person name="Scornet D."/>
            <person name="Allen A.E."/>
            <person name="Amoutzias G."/>
            <person name="Anthouard V."/>
            <person name="Artiguenave F."/>
            <person name="Aury J.M."/>
            <person name="Badger J.H."/>
            <person name="Beszteri B."/>
            <person name="Billiau K."/>
            <person name="Bonnet E."/>
            <person name="Bothwell J.H."/>
            <person name="Bowler C."/>
            <person name="Boyen C."/>
            <person name="Brownlee C."/>
            <person name="Carrano C.J."/>
            <person name="Charrier B."/>
            <person name="Cho G.Y."/>
            <person name="Coelho S.M."/>
            <person name="Collen J."/>
            <person name="Corre E."/>
            <person name="Da Silva C."/>
            <person name="Delage L."/>
            <person name="Delaroque N."/>
            <person name="Dittami S.M."/>
            <person name="Doulbeau S."/>
            <person name="Elias M."/>
            <person name="Farnham G."/>
            <person name="Gachon C.M."/>
            <person name="Gschloessl B."/>
            <person name="Heesch S."/>
            <person name="Jabbari K."/>
            <person name="Jubin C."/>
            <person name="Kawai H."/>
            <person name="Kimura K."/>
            <person name="Kloareg B."/>
            <person name="Kupper F.C."/>
            <person name="Lang D."/>
            <person name="Le Bail A."/>
            <person name="Leblanc C."/>
            <person name="Lerouge P."/>
            <person name="Lohr M."/>
            <person name="Lopez P.J."/>
            <person name="Martens C."/>
            <person name="Maumus F."/>
            <person name="Michel G."/>
            <person name="Miranda-Saavedra D."/>
            <person name="Morales J."/>
            <person name="Moreau H."/>
            <person name="Motomura T."/>
            <person name="Nagasato C."/>
            <person name="Napoli C.A."/>
            <person name="Nelson D.R."/>
            <person name="Nyvall-Collen P."/>
            <person name="Peters A.F."/>
            <person name="Pommier C."/>
            <person name="Potin P."/>
            <person name="Poulain J."/>
            <person name="Quesneville H."/>
            <person name="Read B."/>
            <person name="Rensing S.A."/>
            <person name="Ritter A."/>
            <person name="Rousvoal S."/>
            <person name="Samanta M."/>
            <person name="Samson G."/>
            <person name="Schroeder D.C."/>
            <person name="Segurens B."/>
            <person name="Strittmatter M."/>
            <person name="Tonon T."/>
            <person name="Tregear J.W."/>
            <person name="Valentin K."/>
            <person name="von Dassow P."/>
            <person name="Yamagishi T."/>
            <person name="Van de Peer Y."/>
            <person name="Wincker P."/>
        </authorList>
    </citation>
    <scope>NUCLEOTIDE SEQUENCE [LARGE SCALE GENOMIC DNA]</scope>
    <source>
        <strain evidence="5">Ec32 / CCAP1310/4</strain>
    </source>
</reference>
<dbReference type="Pfam" id="PF04755">
    <property type="entry name" value="PAP_fibrillin"/>
    <property type="match status" value="1"/>
</dbReference>
<dbReference type="GO" id="GO:0009536">
    <property type="term" value="C:plastid"/>
    <property type="evidence" value="ECO:0007669"/>
    <property type="project" value="UniProtKB-SubCell"/>
</dbReference>
<dbReference type="eggNOG" id="ENOG502S2BE">
    <property type="taxonomic scope" value="Eukaryota"/>
</dbReference>
<dbReference type="InterPro" id="IPR006843">
    <property type="entry name" value="PAP/fibrillin_dom"/>
</dbReference>
<proteinExistence type="predicted"/>